<evidence type="ECO:0000256" key="3">
    <source>
        <dbReference type="ARBA" id="ARBA00022722"/>
    </source>
</evidence>
<dbReference type="Proteomes" id="UP000694941">
    <property type="component" value="Unplaced"/>
</dbReference>
<comment type="function">
    <text evidence="8">May play a role in mRNA degradation.</text>
</comment>
<dbReference type="InterPro" id="IPR033411">
    <property type="entry name" value="Ribonuclease_PIN"/>
</dbReference>
<feature type="domain" description="Nin one binding (NOB1) Zn-ribbon-like" evidence="10">
    <location>
        <begin position="268"/>
        <end position="339"/>
    </location>
</feature>
<feature type="region of interest" description="Disordered" evidence="9">
    <location>
        <begin position="330"/>
        <end position="366"/>
    </location>
</feature>
<keyword evidence="6 8" id="KW-0862">Zinc</keyword>
<evidence type="ECO:0000313" key="12">
    <source>
        <dbReference type="Proteomes" id="UP000694941"/>
    </source>
</evidence>
<comment type="similarity">
    <text evidence="2 8">Belongs to the NOB1 family.</text>
</comment>
<evidence type="ECO:0000256" key="8">
    <source>
        <dbReference type="PIRNR" id="PIRNR037125"/>
    </source>
</evidence>
<dbReference type="InterPro" id="IPR014881">
    <property type="entry name" value="NOB1_Zn-bd"/>
</dbReference>
<feature type="compositionally biased region" description="Polar residues" evidence="9">
    <location>
        <begin position="353"/>
        <end position="366"/>
    </location>
</feature>
<dbReference type="InterPro" id="IPR036283">
    <property type="entry name" value="NOB1_Zf-like_sf"/>
</dbReference>
<evidence type="ECO:0000256" key="9">
    <source>
        <dbReference type="SAM" id="MobiDB-lite"/>
    </source>
</evidence>
<evidence type="ECO:0000259" key="10">
    <source>
        <dbReference type="Pfam" id="PF08772"/>
    </source>
</evidence>
<feature type="domain" description="Ribonuclease PIN" evidence="11">
    <location>
        <begin position="25"/>
        <end position="111"/>
    </location>
</feature>
<proteinExistence type="inferred from homology"/>
<dbReference type="Gene3D" id="6.20.210.10">
    <property type="entry name" value="Nin one binding (NOB1), Zn-ribbon-like"/>
    <property type="match status" value="1"/>
</dbReference>
<protein>
    <recommendedName>
        <fullName evidence="8">RNA-binding protein NOB1</fullName>
    </recommendedName>
</protein>
<dbReference type="PANTHER" id="PTHR12814:SF2">
    <property type="entry name" value="RNA-BINDING PROTEIN NOB1"/>
    <property type="match status" value="1"/>
</dbReference>
<dbReference type="InterPro" id="IPR017117">
    <property type="entry name" value="Nob1_euk"/>
</dbReference>
<keyword evidence="5" id="KW-0378">Hydrolase</keyword>
<reference evidence="13" key="1">
    <citation type="submission" date="2025-08" db="UniProtKB">
        <authorList>
            <consortium name="RefSeq"/>
        </authorList>
    </citation>
    <scope>IDENTIFICATION</scope>
    <source>
        <tissue evidence="13">Muscle</tissue>
    </source>
</reference>
<evidence type="ECO:0000259" key="11">
    <source>
        <dbReference type="Pfam" id="PF17146"/>
    </source>
</evidence>
<evidence type="ECO:0000256" key="7">
    <source>
        <dbReference type="ARBA" id="ARBA00023242"/>
    </source>
</evidence>
<dbReference type="Pfam" id="PF08772">
    <property type="entry name" value="Zn_ribbon_NOB1"/>
    <property type="match status" value="1"/>
</dbReference>
<dbReference type="Gene3D" id="3.40.50.1010">
    <property type="entry name" value="5'-nuclease"/>
    <property type="match status" value="1"/>
</dbReference>
<accession>A0ABM1BH41</accession>
<sequence length="421" mass="47504">MSTMKMVNVDVFSQPKEIKKKVAHLVVDSGPFIKNASLHELGEKLYTLPEVLGEIKDKHTKERLHSLPVELCFREPPSELIKLVSDFAKKSGDYPTLSAVDLRVLALTYLLEKEHVGTEHLKTEPYTTMVESKSANIEPCNSIAGFYNPDDNELSKEESGISQENYKNIKNEIDSTSLEKENVVSVDDKQEQELPEFDYVEESEDSNSDIEEDSWITPNNLVEVKKQMGELTLEDHVPIVACATTDFAMQNVLIQIGLKVVSVDGMLIRNAKTFILRCHACFRTTSNMDKKFCPNCGNQTLKRVEVIVNENGTKTLRINFKKPINIRGTKFSLPKPQGGKHANNPLLCADQPVPQNRPSKLGTQKTDALHPDYEANLSPFAMNDIYSRAANHGIRQQPRVISQRRNPNQCKRNTGKKKKKQ</sequence>
<keyword evidence="3" id="KW-0540">Nuclease</keyword>
<dbReference type="GeneID" id="106466185"/>
<evidence type="ECO:0000256" key="5">
    <source>
        <dbReference type="ARBA" id="ARBA00022801"/>
    </source>
</evidence>
<feature type="compositionally biased region" description="Polar residues" evidence="9">
    <location>
        <begin position="399"/>
        <end position="412"/>
    </location>
</feature>
<dbReference type="CDD" id="cd09876">
    <property type="entry name" value="PIN_Nob1-like"/>
    <property type="match status" value="1"/>
</dbReference>
<dbReference type="RefSeq" id="XP_013781882.1">
    <property type="nucleotide sequence ID" value="XM_013926428.2"/>
</dbReference>
<dbReference type="PANTHER" id="PTHR12814">
    <property type="entry name" value="RNA-BINDING PROTEIN NOB1"/>
    <property type="match status" value="1"/>
</dbReference>
<evidence type="ECO:0000313" key="13">
    <source>
        <dbReference type="RefSeq" id="XP_013781882.1"/>
    </source>
</evidence>
<keyword evidence="4 8" id="KW-0479">Metal-binding</keyword>
<evidence type="ECO:0000256" key="2">
    <source>
        <dbReference type="ARBA" id="ARBA00005858"/>
    </source>
</evidence>
<dbReference type="InterPro" id="IPR039907">
    <property type="entry name" value="NOB1"/>
</dbReference>
<evidence type="ECO:0000256" key="4">
    <source>
        <dbReference type="ARBA" id="ARBA00022723"/>
    </source>
</evidence>
<gene>
    <name evidence="13" type="primary">LOC106466185</name>
</gene>
<dbReference type="PIRSF" id="PIRSF037125">
    <property type="entry name" value="D-site_20S_pre-rRNA_nuclease"/>
    <property type="match status" value="1"/>
</dbReference>
<dbReference type="SUPFAM" id="SSF144206">
    <property type="entry name" value="NOB1 zinc finger-like"/>
    <property type="match status" value="1"/>
</dbReference>
<comment type="subcellular location">
    <subcellularLocation>
        <location evidence="1 8">Nucleus</location>
    </subcellularLocation>
</comment>
<name>A0ABM1BH41_LIMPO</name>
<evidence type="ECO:0000256" key="6">
    <source>
        <dbReference type="ARBA" id="ARBA00022833"/>
    </source>
</evidence>
<dbReference type="Pfam" id="PF17146">
    <property type="entry name" value="PIN_6"/>
    <property type="match status" value="1"/>
</dbReference>
<evidence type="ECO:0000256" key="1">
    <source>
        <dbReference type="ARBA" id="ARBA00004123"/>
    </source>
</evidence>
<feature type="region of interest" description="Disordered" evidence="9">
    <location>
        <begin position="395"/>
        <end position="421"/>
    </location>
</feature>
<keyword evidence="7 8" id="KW-0539">Nucleus</keyword>
<organism evidence="12 13">
    <name type="scientific">Limulus polyphemus</name>
    <name type="common">Atlantic horseshoe crab</name>
    <dbReference type="NCBI Taxonomy" id="6850"/>
    <lineage>
        <taxon>Eukaryota</taxon>
        <taxon>Metazoa</taxon>
        <taxon>Ecdysozoa</taxon>
        <taxon>Arthropoda</taxon>
        <taxon>Chelicerata</taxon>
        <taxon>Merostomata</taxon>
        <taxon>Xiphosura</taxon>
        <taxon>Limulidae</taxon>
        <taxon>Limulus</taxon>
    </lineage>
</organism>
<keyword evidence="12" id="KW-1185">Reference proteome</keyword>